<dbReference type="Gene3D" id="2.60.120.370">
    <property type="entry name" value="YhcH/YjgK/YiaL"/>
    <property type="match status" value="1"/>
</dbReference>
<dbReference type="PANTHER" id="PTHR34986">
    <property type="entry name" value="EVOLVED BETA-GALACTOSIDASE SUBUNIT BETA"/>
    <property type="match status" value="1"/>
</dbReference>
<dbReference type="AlphaFoldDB" id="A0A084JNE3"/>
<evidence type="ECO:0000313" key="1">
    <source>
        <dbReference type="EMBL" id="KEZ90477.1"/>
    </source>
</evidence>
<comment type="caution">
    <text evidence="1">The sequence shown here is derived from an EMBL/GenBank/DDBJ whole genome shotgun (WGS) entry which is preliminary data.</text>
</comment>
<sequence>MLFSNISVAEKYDYLEDKFRAAYDWLKVTDIRSLPAGSYPVKGDMVVANVQEYTTFPAEQGSFETHEKYFDIQYLVSGREQFGVCKRDGLKVKERIEANDVIFYEEPEFSGSVLLEEGDLIIVAPEDAHKPRCAAGKPCDVKKVVVKIAL</sequence>
<dbReference type="InterPro" id="IPR037012">
    <property type="entry name" value="NanQ/TabA/YiaL_sf"/>
</dbReference>
<dbReference type="EMBL" id="JPME01000011">
    <property type="protein sequence ID" value="KEZ90477.1"/>
    <property type="molecule type" value="Genomic_DNA"/>
</dbReference>
<name>A0A084JNE3_9FIRM</name>
<evidence type="ECO:0000313" key="2">
    <source>
        <dbReference type="Proteomes" id="UP000028525"/>
    </source>
</evidence>
<dbReference type="STRING" id="29354.IO98_09205"/>
<organism evidence="1 2">
    <name type="scientific">Lacrimispora celerecrescens</name>
    <dbReference type="NCBI Taxonomy" id="29354"/>
    <lineage>
        <taxon>Bacteria</taxon>
        <taxon>Bacillati</taxon>
        <taxon>Bacillota</taxon>
        <taxon>Clostridia</taxon>
        <taxon>Lachnospirales</taxon>
        <taxon>Lachnospiraceae</taxon>
        <taxon>Lacrimispora</taxon>
    </lineage>
</organism>
<dbReference type="Pfam" id="PF04074">
    <property type="entry name" value="DUF386"/>
    <property type="match status" value="1"/>
</dbReference>
<dbReference type="GO" id="GO:0005829">
    <property type="term" value="C:cytosol"/>
    <property type="evidence" value="ECO:0007669"/>
    <property type="project" value="TreeGrafter"/>
</dbReference>
<dbReference type="SUPFAM" id="SSF51197">
    <property type="entry name" value="Clavaminate synthase-like"/>
    <property type="match status" value="1"/>
</dbReference>
<dbReference type="Proteomes" id="UP000028525">
    <property type="component" value="Unassembled WGS sequence"/>
</dbReference>
<dbReference type="RefSeq" id="WP_038280317.1">
    <property type="nucleotide sequence ID" value="NZ_JPME01000011.1"/>
</dbReference>
<dbReference type="InterPro" id="IPR004375">
    <property type="entry name" value="NanQ/TabA/YiaL"/>
</dbReference>
<dbReference type="OrthoDB" id="9792756at2"/>
<accession>A0A084JNE3</accession>
<dbReference type="PANTHER" id="PTHR34986:SF1">
    <property type="entry name" value="PROTEIN YIAL"/>
    <property type="match status" value="1"/>
</dbReference>
<protein>
    <submittedName>
        <fullName evidence="1">YhcH/YjgK/YiaL family protein</fullName>
    </submittedName>
</protein>
<proteinExistence type="predicted"/>
<keyword evidence="2" id="KW-1185">Reference proteome</keyword>
<gene>
    <name evidence="1" type="ORF">IO98_09205</name>
</gene>
<reference evidence="1 2" key="1">
    <citation type="submission" date="2014-07" db="EMBL/GenBank/DDBJ databases">
        <title>Draft genome of Clostridium celerecrescens 152B isolated from sediments associated with methane hydrate from Krishna Godavari basin.</title>
        <authorList>
            <person name="Honkalas V.S."/>
            <person name="Dabir A.P."/>
            <person name="Arora P."/>
            <person name="Dhakephalkar P.K."/>
        </authorList>
    </citation>
    <scope>NUCLEOTIDE SEQUENCE [LARGE SCALE GENOMIC DNA]</scope>
    <source>
        <strain evidence="1 2">152B</strain>
    </source>
</reference>
<dbReference type="NCBIfam" id="TIGR00022">
    <property type="entry name" value="YhcH/YjgK/YiaL family protein"/>
    <property type="match status" value="1"/>
</dbReference>